<proteinExistence type="predicted"/>
<reference evidence="1 2" key="1">
    <citation type="journal article" date="2019" name="Int. J. Syst. Evol. Microbiol.">
        <title>The Global Catalogue of Microorganisms (GCM) 10K type strain sequencing project: providing services to taxonomists for standard genome sequencing and annotation.</title>
        <authorList>
            <consortium name="The Broad Institute Genomics Platform"/>
            <consortium name="The Broad Institute Genome Sequencing Center for Infectious Disease"/>
            <person name="Wu L."/>
            <person name="Ma J."/>
        </authorList>
    </citation>
    <scope>NUCLEOTIDE SEQUENCE [LARGE SCALE GENOMIC DNA]</scope>
    <source>
        <strain evidence="1 2">JCM 4531</strain>
    </source>
</reference>
<evidence type="ECO:0000313" key="2">
    <source>
        <dbReference type="Proteomes" id="UP001499989"/>
    </source>
</evidence>
<dbReference type="Proteomes" id="UP001499989">
    <property type="component" value="Unassembled WGS sequence"/>
</dbReference>
<evidence type="ECO:0008006" key="3">
    <source>
        <dbReference type="Google" id="ProtNLM"/>
    </source>
</evidence>
<protein>
    <recommendedName>
        <fullName evidence="3">Transposase</fullName>
    </recommendedName>
</protein>
<gene>
    <name evidence="1" type="ORF">GCM10010310_72420</name>
</gene>
<keyword evidence="2" id="KW-1185">Reference proteome</keyword>
<dbReference type="EMBL" id="BAAASK010000037">
    <property type="protein sequence ID" value="GAA2702059.1"/>
    <property type="molecule type" value="Genomic_DNA"/>
</dbReference>
<organism evidence="1 2">
    <name type="scientific">Streptomyces violaceolatus</name>
    <dbReference type="NCBI Taxonomy" id="67378"/>
    <lineage>
        <taxon>Bacteria</taxon>
        <taxon>Bacillati</taxon>
        <taxon>Actinomycetota</taxon>
        <taxon>Actinomycetes</taxon>
        <taxon>Kitasatosporales</taxon>
        <taxon>Streptomycetaceae</taxon>
        <taxon>Streptomyces</taxon>
        <taxon>Streptomyces violaceoruber group</taxon>
    </lineage>
</organism>
<name>A0ABN3TH25_9ACTN</name>
<evidence type="ECO:0000313" key="1">
    <source>
        <dbReference type="EMBL" id="GAA2702059.1"/>
    </source>
</evidence>
<comment type="caution">
    <text evidence="1">The sequence shown here is derived from an EMBL/GenBank/DDBJ whole genome shotgun (WGS) entry which is preliminary data.</text>
</comment>
<sequence length="102" mass="11317">MRWRTHHKRTRCGGDQRGITVRPAKAIDTLSRVSAQLSSRKWLKCSQPPKLMAQAVCSRAGRPSFLWVGDTSTAWLRPVGVRQGTRAPGRLANPPSWLTVVG</sequence>
<accession>A0ABN3TH25</accession>